<evidence type="ECO:0000256" key="1">
    <source>
        <dbReference type="ARBA" id="ARBA00001946"/>
    </source>
</evidence>
<dbReference type="PANTHER" id="PTHR32315:SF4">
    <property type="entry name" value="URACIL PHOSPHORIBOSYLTRANSFERASE, CHLOROPLASTIC"/>
    <property type="match status" value="1"/>
</dbReference>
<keyword evidence="5" id="KW-0021">Allosteric enzyme</keyword>
<dbReference type="CDD" id="cd06223">
    <property type="entry name" value="PRTases_typeI"/>
    <property type="match status" value="1"/>
</dbReference>
<sequence length="263" mass="27950">MASAFSNNIHVSQHPCLRAKLSQLRSNATSCKDTNRLINDIAMIIGCEALGASLQVTPSGMGTTPLGYEYSEETIITENIALVPILRSGLGMVQGLSPIVQPRQPFRAFSLVVCLPIQSPNCPHHPAIQDLLPSPVAVHHLGLFREPTTLHPVEYYNNLPFKPLAENPQKNAAAVSLAIIVDPIIATGATCAAAIQTLKEWGVSKILVLSVLASECGAKRAAEEWPEGVDVWLGGVDPGLDAKGMIKPGVGDVGDRLFLALGK</sequence>
<dbReference type="Pfam" id="PF14681">
    <property type="entry name" value="UPRTase"/>
    <property type="match status" value="2"/>
</dbReference>
<evidence type="ECO:0000256" key="2">
    <source>
        <dbReference type="ARBA" id="ARBA00005180"/>
    </source>
</evidence>
<organism evidence="11 12">
    <name type="scientific">Ajellomyces capsulatus (strain H143)</name>
    <name type="common">Darling's disease fungus</name>
    <name type="synonym">Histoplasma capsulatum</name>
    <dbReference type="NCBI Taxonomy" id="544712"/>
    <lineage>
        <taxon>Eukaryota</taxon>
        <taxon>Fungi</taxon>
        <taxon>Dikarya</taxon>
        <taxon>Ascomycota</taxon>
        <taxon>Pezizomycotina</taxon>
        <taxon>Eurotiomycetes</taxon>
        <taxon>Eurotiomycetidae</taxon>
        <taxon>Onygenales</taxon>
        <taxon>Ajellomycetaceae</taxon>
        <taxon>Histoplasma</taxon>
    </lineage>
</organism>
<evidence type="ECO:0000256" key="5">
    <source>
        <dbReference type="ARBA" id="ARBA00022533"/>
    </source>
</evidence>
<dbReference type="Proteomes" id="UP000002624">
    <property type="component" value="Unassembled WGS sequence"/>
</dbReference>
<dbReference type="GO" id="GO:0004845">
    <property type="term" value="F:uracil phosphoribosyltransferase activity"/>
    <property type="evidence" value="ECO:0007669"/>
    <property type="project" value="UniProtKB-EC"/>
</dbReference>
<dbReference type="VEuPathDB" id="FungiDB:HCDG_03460"/>
<dbReference type="Gene3D" id="3.40.50.2020">
    <property type="match status" value="2"/>
</dbReference>
<dbReference type="PANTHER" id="PTHR32315">
    <property type="entry name" value="ADENINE PHOSPHORIBOSYLTRANSFERASE"/>
    <property type="match status" value="1"/>
</dbReference>
<evidence type="ECO:0000256" key="3">
    <source>
        <dbReference type="ARBA" id="ARBA00009516"/>
    </source>
</evidence>
<reference evidence="12" key="1">
    <citation type="submission" date="2009-05" db="EMBL/GenBank/DDBJ databases">
        <title>The genome sequence of Ajellomyces capsulatus strain H143.</title>
        <authorList>
            <person name="Champion M."/>
            <person name="Cuomo C.A."/>
            <person name="Ma L.-J."/>
            <person name="Henn M.R."/>
            <person name="Sil A."/>
            <person name="Goldman B."/>
            <person name="Young S.K."/>
            <person name="Kodira C.D."/>
            <person name="Zeng Q."/>
            <person name="Koehrsen M."/>
            <person name="Alvarado L."/>
            <person name="Berlin A.M."/>
            <person name="Borenstein D."/>
            <person name="Chen Z."/>
            <person name="Engels R."/>
            <person name="Freedman E."/>
            <person name="Gellesch M."/>
            <person name="Goldberg J."/>
            <person name="Griggs A."/>
            <person name="Gujja S."/>
            <person name="Heiman D.I."/>
            <person name="Hepburn T.A."/>
            <person name="Howarth C."/>
            <person name="Jen D."/>
            <person name="Larson L."/>
            <person name="Lewis B."/>
            <person name="Mehta T."/>
            <person name="Park D."/>
            <person name="Pearson M."/>
            <person name="Roberts A."/>
            <person name="Saif S."/>
            <person name="Shea T.D."/>
            <person name="Shenoy N."/>
            <person name="Sisk P."/>
            <person name="Stolte C."/>
            <person name="Sykes S."/>
            <person name="Walk T."/>
            <person name="White J."/>
            <person name="Yandava C."/>
            <person name="Klein B."/>
            <person name="McEwen J.G."/>
            <person name="Puccia R."/>
            <person name="Goldman G.H."/>
            <person name="Felipe M.S."/>
            <person name="Nino-Vega G."/>
            <person name="San-Blas G."/>
            <person name="Taylor J.W."/>
            <person name="Mendoza L."/>
            <person name="Galagan J.E."/>
            <person name="Nusbaum C."/>
            <person name="Birren B.W."/>
        </authorList>
    </citation>
    <scope>NUCLEOTIDE SEQUENCE [LARGE SCALE GENOMIC DNA]</scope>
    <source>
        <strain evidence="12">H143</strain>
    </source>
</reference>
<evidence type="ECO:0000256" key="4">
    <source>
        <dbReference type="ARBA" id="ARBA00011894"/>
    </source>
</evidence>
<feature type="domain" description="Phosphoribosyltransferase" evidence="10">
    <location>
        <begin position="11"/>
        <end position="100"/>
    </location>
</feature>
<keyword evidence="8" id="KW-0547">Nucleotide-binding</keyword>
<evidence type="ECO:0000259" key="10">
    <source>
        <dbReference type="Pfam" id="PF14681"/>
    </source>
</evidence>
<evidence type="ECO:0000256" key="9">
    <source>
        <dbReference type="ARBA" id="ARBA00023134"/>
    </source>
</evidence>
<name>C6HBR1_AJECH</name>
<comment type="pathway">
    <text evidence="2">Pyrimidine metabolism; UMP biosynthesis via salvage pathway; UMP from uracil: step 1/1.</text>
</comment>
<evidence type="ECO:0000256" key="6">
    <source>
        <dbReference type="ARBA" id="ARBA00022676"/>
    </source>
</evidence>
<evidence type="ECO:0000313" key="11">
    <source>
        <dbReference type="EMBL" id="EER42001.1"/>
    </source>
</evidence>
<proteinExistence type="inferred from homology"/>
<evidence type="ECO:0000256" key="7">
    <source>
        <dbReference type="ARBA" id="ARBA00022679"/>
    </source>
</evidence>
<keyword evidence="9" id="KW-0342">GTP-binding</keyword>
<dbReference type="EMBL" id="GG692422">
    <property type="protein sequence ID" value="EER42001.1"/>
    <property type="molecule type" value="Genomic_DNA"/>
</dbReference>
<comment type="similarity">
    <text evidence="3">Belongs to the UPRTase family.</text>
</comment>
<dbReference type="SUPFAM" id="SSF53271">
    <property type="entry name" value="PRTase-like"/>
    <property type="match status" value="2"/>
</dbReference>
<accession>C6HBR1</accession>
<dbReference type="GO" id="GO:0005525">
    <property type="term" value="F:GTP binding"/>
    <property type="evidence" value="ECO:0007669"/>
    <property type="project" value="UniProtKB-KW"/>
</dbReference>
<dbReference type="EC" id="2.4.2.9" evidence="4"/>
<dbReference type="InterPro" id="IPR029057">
    <property type="entry name" value="PRTase-like"/>
</dbReference>
<dbReference type="OrthoDB" id="10257085at2759"/>
<evidence type="ECO:0000256" key="8">
    <source>
        <dbReference type="ARBA" id="ARBA00022741"/>
    </source>
</evidence>
<keyword evidence="7 11" id="KW-0808">Transferase</keyword>
<dbReference type="OMA" id="ISTHPCL"/>
<dbReference type="InterPro" id="IPR050054">
    <property type="entry name" value="UPRTase/APRTase"/>
</dbReference>
<keyword evidence="6 11" id="KW-0328">Glycosyltransferase</keyword>
<evidence type="ECO:0000313" key="12">
    <source>
        <dbReference type="Proteomes" id="UP000002624"/>
    </source>
</evidence>
<protein>
    <recommendedName>
        <fullName evidence="4">uracil phosphoribosyltransferase</fullName>
        <ecNumber evidence="4">2.4.2.9</ecNumber>
    </recommendedName>
</protein>
<dbReference type="InterPro" id="IPR000836">
    <property type="entry name" value="PRTase_dom"/>
</dbReference>
<dbReference type="AlphaFoldDB" id="C6HBR1"/>
<dbReference type="HOGENOM" id="CLU_067096_2_1_1"/>
<dbReference type="STRING" id="544712.C6HBR1"/>
<comment type="cofactor">
    <cofactor evidence="1">
        <name>Mg(2+)</name>
        <dbReference type="ChEBI" id="CHEBI:18420"/>
    </cofactor>
</comment>
<gene>
    <name evidence="11" type="ORF">HCDG_03460</name>
</gene>
<feature type="domain" description="Phosphoribosyltransferase" evidence="10">
    <location>
        <begin position="126"/>
        <end position="259"/>
    </location>
</feature>